<dbReference type="NCBIfam" id="NF006283">
    <property type="entry name" value="PRK08455.1"/>
    <property type="match status" value="1"/>
</dbReference>
<keyword evidence="7 10" id="KW-0283">Flagellar rotation</keyword>
<keyword evidence="4 10" id="KW-1003">Cell membrane</keyword>
<dbReference type="Proteomes" id="UP000256514">
    <property type="component" value="Unassembled WGS sequence"/>
</dbReference>
<dbReference type="RefSeq" id="WP_115570223.1">
    <property type="nucleotide sequence ID" value="NZ_NXLT01000001.1"/>
</dbReference>
<keyword evidence="8 10" id="KW-1133">Transmembrane helix</keyword>
<gene>
    <name evidence="11" type="ORF">CQA54_00105</name>
</gene>
<proteinExistence type="inferred from homology"/>
<accession>A0A3D8ISJ8</accession>
<dbReference type="GO" id="GO:0071978">
    <property type="term" value="P:bacterial-type flagellum-dependent swarming motility"/>
    <property type="evidence" value="ECO:0007669"/>
    <property type="project" value="TreeGrafter"/>
</dbReference>
<keyword evidence="11" id="KW-0969">Cilium</keyword>
<keyword evidence="6 10" id="KW-0812">Transmembrane</keyword>
<dbReference type="Pfam" id="PF03748">
    <property type="entry name" value="FliL"/>
    <property type="match status" value="1"/>
</dbReference>
<sequence length="185" mass="20260">MAEKQEAPSTAGNEKKNKAILFIIIGMVVVFLLLVGILVAVLMTSGNNHQEPQATPTTQQEVQPQKTVVNVGTSVSARASDYGKMGPLFPIADEFKVNLLTQTGKKILLTKISLELDKPESQPEIETKLPVLCDAIIEILSSKSFEEVATTKGKNRVKDEIVQRLNEFLIDGSIKNVYFTSFLIG</sequence>
<dbReference type="AlphaFoldDB" id="A0A3D8ISJ8"/>
<dbReference type="GO" id="GO:0005886">
    <property type="term" value="C:plasma membrane"/>
    <property type="evidence" value="ECO:0007669"/>
    <property type="project" value="UniProtKB-SubCell"/>
</dbReference>
<dbReference type="PANTHER" id="PTHR35091">
    <property type="entry name" value="FLAGELLAR PROTEIN FLIL"/>
    <property type="match status" value="1"/>
</dbReference>
<dbReference type="PANTHER" id="PTHR35091:SF2">
    <property type="entry name" value="FLAGELLAR PROTEIN FLIL"/>
    <property type="match status" value="1"/>
</dbReference>
<reference evidence="11 12" key="1">
    <citation type="submission" date="2018-04" db="EMBL/GenBank/DDBJ databases">
        <title>Novel Campyloabacter and Helicobacter Species and Strains.</title>
        <authorList>
            <person name="Mannion A.J."/>
            <person name="Shen Z."/>
            <person name="Fox J.G."/>
        </authorList>
    </citation>
    <scope>NUCLEOTIDE SEQUENCE [LARGE SCALE GENOMIC DNA]</scope>
    <source>
        <strain evidence="11 12">MIT 12-6600</strain>
    </source>
</reference>
<name>A0A3D8ISJ8_9HELI</name>
<evidence type="ECO:0000256" key="10">
    <source>
        <dbReference type="RuleBase" id="RU364125"/>
    </source>
</evidence>
<comment type="similarity">
    <text evidence="3 10">Belongs to the FliL family.</text>
</comment>
<dbReference type="EMBL" id="NXLT01000001">
    <property type="protein sequence ID" value="RDU68259.1"/>
    <property type="molecule type" value="Genomic_DNA"/>
</dbReference>
<feature type="transmembrane region" description="Helical" evidence="10">
    <location>
        <begin position="20"/>
        <end position="43"/>
    </location>
</feature>
<keyword evidence="12" id="KW-1185">Reference proteome</keyword>
<dbReference type="GO" id="GO:0009425">
    <property type="term" value="C:bacterial-type flagellum basal body"/>
    <property type="evidence" value="ECO:0007669"/>
    <property type="project" value="InterPro"/>
</dbReference>
<evidence type="ECO:0000256" key="3">
    <source>
        <dbReference type="ARBA" id="ARBA00008281"/>
    </source>
</evidence>
<evidence type="ECO:0000256" key="4">
    <source>
        <dbReference type="ARBA" id="ARBA00022475"/>
    </source>
</evidence>
<organism evidence="11 12">
    <name type="scientific">Helicobacter equorum</name>
    <dbReference type="NCBI Taxonomy" id="361872"/>
    <lineage>
        <taxon>Bacteria</taxon>
        <taxon>Pseudomonadati</taxon>
        <taxon>Campylobacterota</taxon>
        <taxon>Epsilonproteobacteria</taxon>
        <taxon>Campylobacterales</taxon>
        <taxon>Helicobacteraceae</taxon>
        <taxon>Helicobacter</taxon>
    </lineage>
</organism>
<evidence type="ECO:0000256" key="6">
    <source>
        <dbReference type="ARBA" id="ARBA00022692"/>
    </source>
</evidence>
<evidence type="ECO:0000313" key="12">
    <source>
        <dbReference type="Proteomes" id="UP000256514"/>
    </source>
</evidence>
<keyword evidence="9 10" id="KW-0472">Membrane</keyword>
<evidence type="ECO:0000256" key="7">
    <source>
        <dbReference type="ARBA" id="ARBA00022779"/>
    </source>
</evidence>
<evidence type="ECO:0000313" key="11">
    <source>
        <dbReference type="EMBL" id="RDU68259.1"/>
    </source>
</evidence>
<dbReference type="GO" id="GO:0006935">
    <property type="term" value="P:chemotaxis"/>
    <property type="evidence" value="ECO:0007669"/>
    <property type="project" value="UniProtKB-KW"/>
</dbReference>
<comment type="caution">
    <text evidence="11">The sequence shown here is derived from an EMBL/GenBank/DDBJ whole genome shotgun (WGS) entry which is preliminary data.</text>
</comment>
<keyword evidence="11" id="KW-0282">Flagellum</keyword>
<evidence type="ECO:0000256" key="8">
    <source>
        <dbReference type="ARBA" id="ARBA00022989"/>
    </source>
</evidence>
<evidence type="ECO:0000256" key="5">
    <source>
        <dbReference type="ARBA" id="ARBA00022500"/>
    </source>
</evidence>
<evidence type="ECO:0000256" key="1">
    <source>
        <dbReference type="ARBA" id="ARBA00002254"/>
    </source>
</evidence>
<dbReference type="OrthoDB" id="9799777at2"/>
<evidence type="ECO:0000256" key="2">
    <source>
        <dbReference type="ARBA" id="ARBA00004162"/>
    </source>
</evidence>
<dbReference type="InterPro" id="IPR005503">
    <property type="entry name" value="FliL"/>
</dbReference>
<keyword evidence="11" id="KW-0966">Cell projection</keyword>
<evidence type="ECO:0000256" key="9">
    <source>
        <dbReference type="ARBA" id="ARBA00023136"/>
    </source>
</evidence>
<comment type="function">
    <text evidence="1 10">Controls the rotational direction of flagella during chemotaxis.</text>
</comment>
<comment type="subcellular location">
    <subcellularLocation>
        <location evidence="2">Cell membrane</location>
        <topology evidence="2">Single-pass membrane protein</topology>
    </subcellularLocation>
</comment>
<protein>
    <recommendedName>
        <fullName evidence="10">Flagellar protein FliL</fullName>
    </recommendedName>
</protein>
<keyword evidence="5 10" id="KW-0145">Chemotaxis</keyword>